<evidence type="ECO:0000313" key="7">
    <source>
        <dbReference type="Proteomes" id="UP000288096"/>
    </source>
</evidence>
<dbReference type="Pfam" id="PF01784">
    <property type="entry name" value="DUF34_NIF3"/>
    <property type="match status" value="1"/>
</dbReference>
<evidence type="ECO:0000313" key="6">
    <source>
        <dbReference type="EMBL" id="GBC60078.1"/>
    </source>
</evidence>
<comment type="caution">
    <text evidence="6">The sequence shown here is derived from an EMBL/GenBank/DDBJ whole genome shotgun (WGS) entry which is preliminary data.</text>
</comment>
<dbReference type="FunFam" id="3.40.1390.30:FF:000001">
    <property type="entry name" value="GTP cyclohydrolase 1 type 2"/>
    <property type="match status" value="1"/>
</dbReference>
<feature type="binding site" evidence="5">
    <location>
        <position position="105"/>
    </location>
    <ligand>
        <name>a divalent metal cation</name>
        <dbReference type="ChEBI" id="CHEBI:60240"/>
        <label>1</label>
    </ligand>
</feature>
<evidence type="ECO:0000256" key="5">
    <source>
        <dbReference type="PIRSR" id="PIRSR602678-1"/>
    </source>
</evidence>
<dbReference type="PANTHER" id="PTHR13799">
    <property type="entry name" value="NGG1 INTERACTING FACTOR 3"/>
    <property type="match status" value="1"/>
</dbReference>
<proteinExistence type="inferred from homology"/>
<evidence type="ECO:0000256" key="1">
    <source>
        <dbReference type="ARBA" id="ARBA00006964"/>
    </source>
</evidence>
<dbReference type="AlphaFoldDB" id="A0A401FSY5"/>
<dbReference type="EMBL" id="BEXT01000001">
    <property type="protein sequence ID" value="GBC60078.1"/>
    <property type="molecule type" value="Genomic_DNA"/>
</dbReference>
<dbReference type="Proteomes" id="UP000288096">
    <property type="component" value="Unassembled WGS sequence"/>
</dbReference>
<feature type="binding site" evidence="5">
    <location>
        <position position="227"/>
    </location>
    <ligand>
        <name>a divalent metal cation</name>
        <dbReference type="ChEBI" id="CHEBI:60240"/>
        <label>1</label>
    </ligand>
</feature>
<feature type="binding site" evidence="5">
    <location>
        <position position="231"/>
    </location>
    <ligand>
        <name>a divalent metal cation</name>
        <dbReference type="ChEBI" id="CHEBI:60240"/>
        <label>1</label>
    </ligand>
</feature>
<accession>A0A401FSY5</accession>
<dbReference type="GO" id="GO:0046872">
    <property type="term" value="F:metal ion binding"/>
    <property type="evidence" value="ECO:0007669"/>
    <property type="project" value="UniProtKB-KW"/>
</dbReference>
<sequence length="268" mass="28687">MAVTVADIIQIMEEMAPARLAEDWDNVGLQVGRKDGPVRKIRVALDPLPEVVSAACQGDADLLITHHPLIFRPLRTVDFNTPSGSVIRMAARHHLAIFSAHTNLDSVRGGINDVLALKIGMDHSDVLADEAEPGSGEGIGRIGALSEPTTLSALASELRARLRLKAVKYAGPADLSVTTAALCSGSGGGLMGRFLSSDAQVYISGDFRYHEARDAEMAGRGLIDIGHFASEHLMVTVLADRLRERLKQSGINAAVEACTLERDPFTFL</sequence>
<dbReference type="Gene3D" id="3.40.1390.30">
    <property type="entry name" value="NIF3 (NGG1p interacting factor 3)-like"/>
    <property type="match status" value="2"/>
</dbReference>
<evidence type="ECO:0000256" key="4">
    <source>
        <dbReference type="ARBA" id="ARBA00022723"/>
    </source>
</evidence>
<dbReference type="PANTHER" id="PTHR13799:SF14">
    <property type="entry name" value="GTP CYCLOHYDROLASE 1 TYPE 2 HOMOLOG"/>
    <property type="match status" value="1"/>
</dbReference>
<gene>
    <name evidence="6" type="ORF">DENIS_1022</name>
</gene>
<keyword evidence="7" id="KW-1185">Reference proteome</keyword>
<dbReference type="InterPro" id="IPR036069">
    <property type="entry name" value="DUF34/NIF3_sf"/>
</dbReference>
<feature type="binding site" evidence="5">
    <location>
        <position position="67"/>
    </location>
    <ligand>
        <name>a divalent metal cation</name>
        <dbReference type="ChEBI" id="CHEBI:60240"/>
        <label>1</label>
    </ligand>
</feature>
<dbReference type="SUPFAM" id="SSF102705">
    <property type="entry name" value="NIF3 (NGG1p interacting factor 3)-like"/>
    <property type="match status" value="1"/>
</dbReference>
<dbReference type="GO" id="GO:0005737">
    <property type="term" value="C:cytoplasm"/>
    <property type="evidence" value="ECO:0007669"/>
    <property type="project" value="TreeGrafter"/>
</dbReference>
<comment type="subunit">
    <text evidence="2">Homohexamer.</text>
</comment>
<reference evidence="7" key="1">
    <citation type="submission" date="2017-11" db="EMBL/GenBank/DDBJ databases">
        <authorList>
            <person name="Watanabe M."/>
            <person name="Kojima H."/>
        </authorList>
    </citation>
    <scope>NUCLEOTIDE SEQUENCE [LARGE SCALE GENOMIC DNA]</scope>
    <source>
        <strain evidence="7">Tokyo 01</strain>
    </source>
</reference>
<dbReference type="NCBIfam" id="TIGR00486">
    <property type="entry name" value="YbgI_SA1388"/>
    <property type="match status" value="1"/>
</dbReference>
<keyword evidence="4 5" id="KW-0479">Metal-binding</keyword>
<name>A0A401FSY5_9BACT</name>
<evidence type="ECO:0000256" key="3">
    <source>
        <dbReference type="ARBA" id="ARBA00022112"/>
    </source>
</evidence>
<reference evidence="7" key="2">
    <citation type="submission" date="2019-01" db="EMBL/GenBank/DDBJ databases">
        <title>Genome sequence of Desulfonema ishimotonii strain Tokyo 01.</title>
        <authorList>
            <person name="Fukui M."/>
        </authorList>
    </citation>
    <scope>NUCLEOTIDE SEQUENCE [LARGE SCALE GENOMIC DNA]</scope>
    <source>
        <strain evidence="7">Tokyo 01</strain>
    </source>
</reference>
<evidence type="ECO:0000256" key="2">
    <source>
        <dbReference type="ARBA" id="ARBA00011643"/>
    </source>
</evidence>
<feature type="binding site" evidence="5">
    <location>
        <position position="66"/>
    </location>
    <ligand>
        <name>a divalent metal cation</name>
        <dbReference type="ChEBI" id="CHEBI:60240"/>
        <label>1</label>
    </ligand>
</feature>
<organism evidence="6 7">
    <name type="scientific">Desulfonema ishimotonii</name>
    <dbReference type="NCBI Taxonomy" id="45657"/>
    <lineage>
        <taxon>Bacteria</taxon>
        <taxon>Pseudomonadati</taxon>
        <taxon>Thermodesulfobacteriota</taxon>
        <taxon>Desulfobacteria</taxon>
        <taxon>Desulfobacterales</taxon>
        <taxon>Desulfococcaceae</taxon>
        <taxon>Desulfonema</taxon>
    </lineage>
</organism>
<comment type="similarity">
    <text evidence="1">Belongs to the GTP cyclohydrolase I type 2/NIF3 family.</text>
</comment>
<dbReference type="InterPro" id="IPR002678">
    <property type="entry name" value="DUF34/NIF3"/>
</dbReference>
<protein>
    <recommendedName>
        <fullName evidence="3">GTP cyclohydrolase 1 type 2 homolog</fullName>
    </recommendedName>
</protein>